<dbReference type="eggNOG" id="COG0810">
    <property type="taxonomic scope" value="Bacteria"/>
</dbReference>
<accession>D3PDQ7</accession>
<evidence type="ECO:0000313" key="3">
    <source>
        <dbReference type="EMBL" id="BAI80730.1"/>
    </source>
</evidence>
<keyword evidence="2" id="KW-0812">Transmembrane</keyword>
<dbReference type="HOGENOM" id="CLU_1110145_0_0_0"/>
<feature type="transmembrane region" description="Helical" evidence="2">
    <location>
        <begin position="7"/>
        <end position="25"/>
    </location>
</feature>
<evidence type="ECO:0000256" key="1">
    <source>
        <dbReference type="SAM" id="Coils"/>
    </source>
</evidence>
<evidence type="ECO:0000256" key="2">
    <source>
        <dbReference type="SAM" id="Phobius"/>
    </source>
</evidence>
<dbReference type="KEGG" id="ddf:DEFDS_1263"/>
<keyword evidence="1" id="KW-0175">Coiled coil</keyword>
<evidence type="ECO:0008006" key="5">
    <source>
        <dbReference type="Google" id="ProtNLM"/>
    </source>
</evidence>
<keyword evidence="2" id="KW-1133">Transmembrane helix</keyword>
<dbReference type="RefSeq" id="WP_013007977.1">
    <property type="nucleotide sequence ID" value="NC_013939.1"/>
</dbReference>
<dbReference type="AlphaFoldDB" id="D3PDQ7"/>
<dbReference type="STRING" id="639282.DEFDS_1263"/>
<keyword evidence="2" id="KW-0472">Membrane</keyword>
<sequence>MIIYSRLLGFLILSLIFHLMIILILPELRIDFKNLKPREIELKIVKKSAVSKRIKSSNKLQNPIKKFDLNKIKEKLKRNKNQSKQVDSNVDLPVANNLEKILIPEFENVQLEGEKSANKVELNSELAKTKEEVLKEYNQKNNEISASKNSDFYEIKKISNIRRKIIYEPPKPKFQLEKDTKITLKFKVDNYGIPYDIRFVTRSSSYVENIAINFIKRLRFDAVDYTKPDEVEIVLFFKVE</sequence>
<feature type="coiled-coil region" evidence="1">
    <location>
        <begin position="119"/>
        <end position="150"/>
    </location>
</feature>
<reference evidence="3 4" key="1">
    <citation type="journal article" date="2010" name="DNA Res.">
        <title>Bacterial lifestyle in a deep-sea hydrothermal vent chimney revealed by the genome sequence of the thermophilic bacterium Deferribacter desulfuricans SSM1.</title>
        <authorList>
            <person name="Takaki Y."/>
            <person name="Shimamura S."/>
            <person name="Nakagawa S."/>
            <person name="Fukuhara Y."/>
            <person name="Horikawa H."/>
            <person name="Ankai A."/>
            <person name="Harada T."/>
            <person name="Hosoyama A."/>
            <person name="Oguchi A."/>
            <person name="Fukui S."/>
            <person name="Fujita N."/>
            <person name="Takami H."/>
            <person name="Takai K."/>
        </authorList>
    </citation>
    <scope>NUCLEOTIDE SEQUENCE [LARGE SCALE GENOMIC DNA]</scope>
    <source>
        <strain evidence="4">DSM 14783 / JCM 11476 / NBRC 101012 / SSM1</strain>
    </source>
</reference>
<dbReference type="EMBL" id="AP011529">
    <property type="protein sequence ID" value="BAI80730.1"/>
    <property type="molecule type" value="Genomic_DNA"/>
</dbReference>
<keyword evidence="4" id="KW-1185">Reference proteome</keyword>
<evidence type="ECO:0000313" key="4">
    <source>
        <dbReference type="Proteomes" id="UP000001520"/>
    </source>
</evidence>
<protein>
    <recommendedName>
        <fullName evidence="5">TonB C-terminal domain-containing protein</fullName>
    </recommendedName>
</protein>
<name>D3PDQ7_DEFDS</name>
<gene>
    <name evidence="3" type="ordered locus">DEFDS_1263</name>
</gene>
<proteinExistence type="predicted"/>
<dbReference type="Proteomes" id="UP000001520">
    <property type="component" value="Chromosome"/>
</dbReference>
<organism evidence="3 4">
    <name type="scientific">Deferribacter desulfuricans (strain DSM 14783 / JCM 11476 / NBRC 101012 / SSM1)</name>
    <dbReference type="NCBI Taxonomy" id="639282"/>
    <lineage>
        <taxon>Bacteria</taxon>
        <taxon>Pseudomonadati</taxon>
        <taxon>Deferribacterota</taxon>
        <taxon>Deferribacteres</taxon>
        <taxon>Deferribacterales</taxon>
        <taxon>Deferribacteraceae</taxon>
        <taxon>Deferribacter</taxon>
    </lineage>
</organism>